<gene>
    <name evidence="2" type="primary">E4</name>
</gene>
<organism evidence="2">
    <name type="scientific">Human papillomavirus type 211</name>
    <dbReference type="NCBI Taxonomy" id="2060135"/>
    <lineage>
        <taxon>Viruses</taxon>
        <taxon>Monodnaviria</taxon>
        <taxon>Shotokuvirae</taxon>
        <taxon>Cossaviricota</taxon>
        <taxon>Papovaviricetes</taxon>
        <taxon>Zurhausenvirales</taxon>
        <taxon>Papillomaviridae</taxon>
    </lineage>
</organism>
<accession>A0A2R4QL85</accession>
<evidence type="ECO:0000313" key="2">
    <source>
        <dbReference type="EMBL" id="AVY53529.1"/>
    </source>
</evidence>
<dbReference type="EMBL" id="MF509816">
    <property type="protein sequence ID" value="AVY53529.1"/>
    <property type="molecule type" value="Genomic_DNA"/>
</dbReference>
<feature type="compositionally biased region" description="Polar residues" evidence="1">
    <location>
        <begin position="40"/>
        <end position="52"/>
    </location>
</feature>
<proteinExistence type="predicted"/>
<name>A0A2R4QL85_9PAPI</name>
<protein>
    <submittedName>
        <fullName evidence="2">E4</fullName>
    </submittedName>
</protein>
<evidence type="ECO:0000256" key="1">
    <source>
        <dbReference type="SAM" id="MobiDB-lite"/>
    </source>
</evidence>
<sequence>MVTWYIFTSLGQMQKNMEVQANGQFILNIQLLYHPPALQNGPQSLTKGNGTSLHHPPPGTPRLPRRASLSDDLRGRLFPPRKTLTFDLDEEDNKENYPPQQKEDDYNLSFLLTQLLEKLEHDIDLLLERVSQDFSNFKEKLGIRRS</sequence>
<dbReference type="Proteomes" id="UP001236346">
    <property type="component" value="Segment"/>
</dbReference>
<feature type="region of interest" description="Disordered" evidence="1">
    <location>
        <begin position="40"/>
        <end position="74"/>
    </location>
</feature>
<reference evidence="2" key="1">
    <citation type="submission" date="2017-07" db="EMBL/GenBank/DDBJ databases">
        <title>Characterisation of Six Novel Gammapapillomavirus Types Isolated From Penile Swabs.</title>
        <authorList>
            <person name="Murahwa A.T."/>
            <person name="Mbulawa Z.Z.A."/>
            <person name="Williamson A.-L."/>
            <person name="Meiring T.L."/>
        </authorList>
    </citation>
    <scope>NUCLEOTIDE SEQUENCE</scope>
    <source>
        <strain evidence="2">CT02_8</strain>
    </source>
</reference>